<dbReference type="SUPFAM" id="SSF53335">
    <property type="entry name" value="S-adenosyl-L-methionine-dependent methyltransferases"/>
    <property type="match status" value="1"/>
</dbReference>
<evidence type="ECO:0000313" key="6">
    <source>
        <dbReference type="Proteomes" id="UP000177324"/>
    </source>
</evidence>
<protein>
    <recommendedName>
        <fullName evidence="4">Methyltransferase type 11 domain-containing protein</fullName>
    </recommendedName>
</protein>
<keyword evidence="3" id="KW-0949">S-adenosyl-L-methionine</keyword>
<evidence type="ECO:0000256" key="1">
    <source>
        <dbReference type="ARBA" id="ARBA00022603"/>
    </source>
</evidence>
<accession>A0A1G1VJV3</accession>
<reference evidence="5 6" key="1">
    <citation type="journal article" date="2016" name="Nat. Commun.">
        <title>Thousands of microbial genomes shed light on interconnected biogeochemical processes in an aquifer system.</title>
        <authorList>
            <person name="Anantharaman K."/>
            <person name="Brown C.T."/>
            <person name="Hug L.A."/>
            <person name="Sharon I."/>
            <person name="Castelle C.J."/>
            <person name="Probst A.J."/>
            <person name="Thomas B.C."/>
            <person name="Singh A."/>
            <person name="Wilkins M.J."/>
            <person name="Karaoz U."/>
            <person name="Brodie E.L."/>
            <person name="Williams K.H."/>
            <person name="Hubbard S.S."/>
            <person name="Banfield J.F."/>
        </authorList>
    </citation>
    <scope>NUCLEOTIDE SEQUENCE [LARGE SCALE GENOMIC DNA]</scope>
</reference>
<dbReference type="PANTHER" id="PTHR43464">
    <property type="entry name" value="METHYLTRANSFERASE"/>
    <property type="match status" value="1"/>
</dbReference>
<feature type="domain" description="Methyltransferase type 11" evidence="4">
    <location>
        <begin position="58"/>
        <end position="154"/>
    </location>
</feature>
<dbReference type="InterPro" id="IPR013216">
    <property type="entry name" value="Methyltransf_11"/>
</dbReference>
<evidence type="ECO:0000259" key="4">
    <source>
        <dbReference type="Pfam" id="PF08241"/>
    </source>
</evidence>
<dbReference type="EMBL" id="MHCH01000061">
    <property type="protein sequence ID" value="OGY15698.1"/>
    <property type="molecule type" value="Genomic_DNA"/>
</dbReference>
<organism evidence="5 6">
    <name type="scientific">Candidatus Chisholmbacteria bacterium RIFCSPHIGHO2_01_FULL_48_12</name>
    <dbReference type="NCBI Taxonomy" id="1797589"/>
    <lineage>
        <taxon>Bacteria</taxon>
        <taxon>Candidatus Chisholmiibacteriota</taxon>
    </lineage>
</organism>
<comment type="caution">
    <text evidence="5">The sequence shown here is derived from an EMBL/GenBank/DDBJ whole genome shotgun (WGS) entry which is preliminary data.</text>
</comment>
<evidence type="ECO:0000256" key="2">
    <source>
        <dbReference type="ARBA" id="ARBA00022679"/>
    </source>
</evidence>
<dbReference type="Pfam" id="PF08241">
    <property type="entry name" value="Methyltransf_11"/>
    <property type="match status" value="1"/>
</dbReference>
<gene>
    <name evidence="5" type="ORF">A2784_03285</name>
</gene>
<proteinExistence type="predicted"/>
<evidence type="ECO:0000256" key="3">
    <source>
        <dbReference type="ARBA" id="ARBA00022691"/>
    </source>
</evidence>
<dbReference type="AlphaFoldDB" id="A0A1G1VJV3"/>
<dbReference type="STRING" id="1797589.A2784_03285"/>
<dbReference type="InterPro" id="IPR029063">
    <property type="entry name" value="SAM-dependent_MTases_sf"/>
</dbReference>
<dbReference type="Gene3D" id="3.40.50.150">
    <property type="entry name" value="Vaccinia Virus protein VP39"/>
    <property type="match status" value="1"/>
</dbReference>
<evidence type="ECO:0000313" key="5">
    <source>
        <dbReference type="EMBL" id="OGY15698.1"/>
    </source>
</evidence>
<keyword evidence="1" id="KW-0489">Methyltransferase</keyword>
<dbReference type="Proteomes" id="UP000177324">
    <property type="component" value="Unassembled WGS sequence"/>
</dbReference>
<sequence>MPHNSHRSITQKVRSFYEHHSFPGYEVIDDTDSLIKKAQANLYINLLNHQLPQHQSILEIGCGTGQLANLLSLNHRFIIGTDLSFNSLKIAQNFATGQFIDTAHFVQMDIFHPCFPPASFDITLSNGVLHHTANPQKAFANMVNLTKPGGLVILGLYNPFGRAWTNIRRRLFHYFGRIDALDYYLRHPDFPENKKRIWFKDQYQNPHESQHTVNEVLRWFDTYQVSFLNAIPKITPLERLTGNEKLFNRHRRGSKLEHLISQLFWVFTQSREGGLFILIGRKL</sequence>
<dbReference type="GO" id="GO:0032259">
    <property type="term" value="P:methylation"/>
    <property type="evidence" value="ECO:0007669"/>
    <property type="project" value="UniProtKB-KW"/>
</dbReference>
<dbReference type="PANTHER" id="PTHR43464:SF19">
    <property type="entry name" value="UBIQUINONE BIOSYNTHESIS O-METHYLTRANSFERASE, MITOCHONDRIAL"/>
    <property type="match status" value="1"/>
</dbReference>
<name>A0A1G1VJV3_9BACT</name>
<dbReference type="CDD" id="cd02440">
    <property type="entry name" value="AdoMet_MTases"/>
    <property type="match status" value="1"/>
</dbReference>
<dbReference type="GO" id="GO:0008757">
    <property type="term" value="F:S-adenosylmethionine-dependent methyltransferase activity"/>
    <property type="evidence" value="ECO:0007669"/>
    <property type="project" value="InterPro"/>
</dbReference>
<keyword evidence="2" id="KW-0808">Transferase</keyword>